<dbReference type="AlphaFoldDB" id="A0AAV2BZV0"/>
<dbReference type="EMBL" id="CAXIEN010000687">
    <property type="protein sequence ID" value="CAL1301412.1"/>
    <property type="molecule type" value="Genomic_DNA"/>
</dbReference>
<sequence>MDRDDSVKENFLLELRNVRFKSKSTKAREFYIILWSLAPDLFFFSSEKLPGLEGCQPGPQRAHLLIADSRKQVVHCLPM</sequence>
<evidence type="ECO:0000313" key="1">
    <source>
        <dbReference type="EMBL" id="CAL1301412.1"/>
    </source>
</evidence>
<comment type="caution">
    <text evidence="1">The sequence shown here is derived from an EMBL/GenBank/DDBJ whole genome shotgun (WGS) entry which is preliminary data.</text>
</comment>
<organism evidence="1 2">
    <name type="scientific">Larinioides sclopetarius</name>
    <dbReference type="NCBI Taxonomy" id="280406"/>
    <lineage>
        <taxon>Eukaryota</taxon>
        <taxon>Metazoa</taxon>
        <taxon>Ecdysozoa</taxon>
        <taxon>Arthropoda</taxon>
        <taxon>Chelicerata</taxon>
        <taxon>Arachnida</taxon>
        <taxon>Araneae</taxon>
        <taxon>Araneomorphae</taxon>
        <taxon>Entelegynae</taxon>
        <taxon>Araneoidea</taxon>
        <taxon>Araneidae</taxon>
        <taxon>Larinioides</taxon>
    </lineage>
</organism>
<keyword evidence="2" id="KW-1185">Reference proteome</keyword>
<protein>
    <submittedName>
        <fullName evidence="1">Uncharacterized protein</fullName>
    </submittedName>
</protein>
<name>A0AAV2BZV0_9ARAC</name>
<proteinExistence type="predicted"/>
<reference evidence="1 2" key="1">
    <citation type="submission" date="2024-04" db="EMBL/GenBank/DDBJ databases">
        <authorList>
            <person name="Rising A."/>
            <person name="Reimegard J."/>
            <person name="Sonavane S."/>
            <person name="Akerstrom W."/>
            <person name="Nylinder S."/>
            <person name="Hedman E."/>
            <person name="Kallberg Y."/>
        </authorList>
    </citation>
    <scope>NUCLEOTIDE SEQUENCE [LARGE SCALE GENOMIC DNA]</scope>
</reference>
<gene>
    <name evidence="1" type="ORF">LARSCL_LOCUS22508</name>
</gene>
<accession>A0AAV2BZV0</accession>
<evidence type="ECO:0000313" key="2">
    <source>
        <dbReference type="Proteomes" id="UP001497382"/>
    </source>
</evidence>
<dbReference type="Proteomes" id="UP001497382">
    <property type="component" value="Unassembled WGS sequence"/>
</dbReference>